<feature type="region of interest" description="Disordered" evidence="1">
    <location>
        <begin position="1"/>
        <end position="25"/>
    </location>
</feature>
<evidence type="ECO:0000313" key="2">
    <source>
        <dbReference type="EMBL" id="ELQ34885.1"/>
    </source>
</evidence>
<dbReference type="AlphaFoldDB" id="A0AA97NRC3"/>
<evidence type="ECO:0000256" key="1">
    <source>
        <dbReference type="SAM" id="MobiDB-lite"/>
    </source>
</evidence>
<organism evidence="2">
    <name type="scientific">Pyricularia oryzae (strain Y34)</name>
    <name type="common">Rice blast fungus</name>
    <name type="synonym">Magnaporthe oryzae</name>
    <dbReference type="NCBI Taxonomy" id="1143189"/>
    <lineage>
        <taxon>Eukaryota</taxon>
        <taxon>Fungi</taxon>
        <taxon>Dikarya</taxon>
        <taxon>Ascomycota</taxon>
        <taxon>Pezizomycotina</taxon>
        <taxon>Sordariomycetes</taxon>
        <taxon>Sordariomycetidae</taxon>
        <taxon>Magnaporthales</taxon>
        <taxon>Pyriculariaceae</taxon>
        <taxon>Pyricularia</taxon>
    </lineage>
</organism>
<reference evidence="2" key="1">
    <citation type="journal article" date="2012" name="PLoS Genet.">
        <title>Comparative analysis of the genomes of two field isolates of the rice blast fungus Magnaporthe oryzae.</title>
        <authorList>
            <person name="Xue M."/>
            <person name="Yang J."/>
            <person name="Li Z."/>
            <person name="Hu S."/>
            <person name="Yao N."/>
            <person name="Dean R.A."/>
            <person name="Zhao W."/>
            <person name="Shen M."/>
            <person name="Zhang H."/>
            <person name="Li C."/>
            <person name="Liu L."/>
            <person name="Cao L."/>
            <person name="Xu X."/>
            <person name="Xing Y."/>
            <person name="Hsiang T."/>
            <person name="Zhang Z."/>
            <person name="Xu J.R."/>
            <person name="Peng Y.L."/>
        </authorList>
    </citation>
    <scope>NUCLEOTIDE SEQUENCE</scope>
    <source>
        <strain evidence="2">Y34</strain>
    </source>
</reference>
<gene>
    <name evidence="2" type="ORF">OOU_Y34scaffold00744g49</name>
</gene>
<name>A0AA97NRC3_PYRO3</name>
<accession>A0AA97NRC3</accession>
<dbReference type="Proteomes" id="UP000011086">
    <property type="component" value="Unassembled WGS sequence"/>
</dbReference>
<sequence>MTPQSKSAGNFLSAPSSPLLKGLLK</sequence>
<proteinExistence type="predicted"/>
<feature type="compositionally biased region" description="Polar residues" evidence="1">
    <location>
        <begin position="1"/>
        <end position="16"/>
    </location>
</feature>
<protein>
    <submittedName>
        <fullName evidence="2">Uncharacterized protein</fullName>
    </submittedName>
</protein>
<dbReference type="EMBL" id="JH793502">
    <property type="protein sequence ID" value="ELQ34885.1"/>
    <property type="molecule type" value="Genomic_DNA"/>
</dbReference>